<dbReference type="InterPro" id="IPR020806">
    <property type="entry name" value="PKS_PP-bd"/>
</dbReference>
<evidence type="ECO:0000259" key="5">
    <source>
        <dbReference type="PROSITE" id="PS50075"/>
    </source>
</evidence>
<evidence type="ECO:0000256" key="2">
    <source>
        <dbReference type="ARBA" id="ARBA00022450"/>
    </source>
</evidence>
<dbReference type="GO" id="GO:0005829">
    <property type="term" value="C:cytosol"/>
    <property type="evidence" value="ECO:0007669"/>
    <property type="project" value="TreeGrafter"/>
</dbReference>
<dbReference type="RefSeq" id="WP_078759800.1">
    <property type="nucleotide sequence ID" value="NZ_FUWS01000001.1"/>
</dbReference>
<dbReference type="Gene3D" id="3.30.559.30">
    <property type="entry name" value="Nonribosomal peptide synthetase, condensation domain"/>
    <property type="match status" value="1"/>
</dbReference>
<dbReference type="AlphaFoldDB" id="A0A1T4KIQ3"/>
<dbReference type="SMART" id="SM00823">
    <property type="entry name" value="PKS_PP"/>
    <property type="match status" value="1"/>
</dbReference>
<dbReference type="InterPro" id="IPR001242">
    <property type="entry name" value="Condensation_dom"/>
</dbReference>
<dbReference type="PROSITE" id="PS00012">
    <property type="entry name" value="PHOSPHOPANTETHEINE"/>
    <property type="match status" value="1"/>
</dbReference>
<dbReference type="SUPFAM" id="SSF47336">
    <property type="entry name" value="ACP-like"/>
    <property type="match status" value="1"/>
</dbReference>
<feature type="region of interest" description="Disordered" evidence="4">
    <location>
        <begin position="560"/>
        <end position="599"/>
    </location>
</feature>
<evidence type="ECO:0000256" key="3">
    <source>
        <dbReference type="ARBA" id="ARBA00022553"/>
    </source>
</evidence>
<evidence type="ECO:0000256" key="1">
    <source>
        <dbReference type="ARBA" id="ARBA00001957"/>
    </source>
</evidence>
<dbReference type="GO" id="GO:0009239">
    <property type="term" value="P:enterobactin biosynthetic process"/>
    <property type="evidence" value="ECO:0007669"/>
    <property type="project" value="TreeGrafter"/>
</dbReference>
<dbReference type="SUPFAM" id="SSF52777">
    <property type="entry name" value="CoA-dependent acyltransferases"/>
    <property type="match status" value="2"/>
</dbReference>
<evidence type="ECO:0000256" key="4">
    <source>
        <dbReference type="SAM" id="MobiDB-lite"/>
    </source>
</evidence>
<keyword evidence="7" id="KW-1185">Reference proteome</keyword>
<dbReference type="PANTHER" id="PTHR45527:SF1">
    <property type="entry name" value="FATTY ACID SYNTHASE"/>
    <property type="match status" value="1"/>
</dbReference>
<dbReference type="STRING" id="1122192.SAMN02745673_00401"/>
<protein>
    <submittedName>
        <fullName evidence="6">Uncharacterized protein containing a NRPS condensation (Elongation) domain</fullName>
    </submittedName>
</protein>
<reference evidence="6 7" key="1">
    <citation type="submission" date="2017-02" db="EMBL/GenBank/DDBJ databases">
        <authorList>
            <person name="Peterson S.W."/>
        </authorList>
    </citation>
    <scope>NUCLEOTIDE SEQUENCE [LARGE SCALE GENOMIC DNA]</scope>
    <source>
        <strain evidence="6 7">DSM 45154</strain>
    </source>
</reference>
<evidence type="ECO:0000313" key="6">
    <source>
        <dbReference type="EMBL" id="SJZ42284.1"/>
    </source>
</evidence>
<accession>A0A1T4KIQ3</accession>
<proteinExistence type="predicted"/>
<dbReference type="PANTHER" id="PTHR45527">
    <property type="entry name" value="NONRIBOSOMAL PEPTIDE SYNTHETASE"/>
    <property type="match status" value="1"/>
</dbReference>
<dbReference type="Pfam" id="PF00550">
    <property type="entry name" value="PP-binding"/>
    <property type="match status" value="1"/>
</dbReference>
<dbReference type="Gene3D" id="3.30.559.10">
    <property type="entry name" value="Chloramphenicol acetyltransferase-like domain"/>
    <property type="match status" value="1"/>
</dbReference>
<dbReference type="OrthoDB" id="518159at2"/>
<dbReference type="GO" id="GO:0047527">
    <property type="term" value="F:2,3-dihydroxybenzoate-serine ligase activity"/>
    <property type="evidence" value="ECO:0007669"/>
    <property type="project" value="TreeGrafter"/>
</dbReference>
<keyword evidence="2" id="KW-0596">Phosphopantetheine</keyword>
<dbReference type="GO" id="GO:0043041">
    <property type="term" value="P:amino acid activation for nonribosomal peptide biosynthetic process"/>
    <property type="evidence" value="ECO:0007669"/>
    <property type="project" value="TreeGrafter"/>
</dbReference>
<feature type="region of interest" description="Disordered" evidence="4">
    <location>
        <begin position="184"/>
        <end position="204"/>
    </location>
</feature>
<dbReference type="GO" id="GO:0031177">
    <property type="term" value="F:phosphopantetheine binding"/>
    <property type="evidence" value="ECO:0007669"/>
    <property type="project" value="InterPro"/>
</dbReference>
<dbReference type="Pfam" id="PF00668">
    <property type="entry name" value="Condensation"/>
    <property type="match status" value="1"/>
</dbReference>
<keyword evidence="3" id="KW-0597">Phosphoprotein</keyword>
<name>A0A1T4KIQ3_9ACTN</name>
<gene>
    <name evidence="6" type="ORF">SAMN02745673_00401</name>
</gene>
<dbReference type="InterPro" id="IPR036736">
    <property type="entry name" value="ACP-like_sf"/>
</dbReference>
<evidence type="ECO:0000313" key="7">
    <source>
        <dbReference type="Proteomes" id="UP000190637"/>
    </source>
</evidence>
<dbReference type="GO" id="GO:0008610">
    <property type="term" value="P:lipid biosynthetic process"/>
    <property type="evidence" value="ECO:0007669"/>
    <property type="project" value="UniProtKB-ARBA"/>
</dbReference>
<dbReference type="InterPro" id="IPR006162">
    <property type="entry name" value="Ppantetheine_attach_site"/>
</dbReference>
<dbReference type="Gene3D" id="1.10.1200.10">
    <property type="entry name" value="ACP-like"/>
    <property type="match status" value="1"/>
</dbReference>
<dbReference type="GO" id="GO:0009366">
    <property type="term" value="C:enterobactin synthetase complex"/>
    <property type="evidence" value="ECO:0007669"/>
    <property type="project" value="TreeGrafter"/>
</dbReference>
<feature type="domain" description="Carrier" evidence="5">
    <location>
        <begin position="483"/>
        <end position="558"/>
    </location>
</feature>
<feature type="compositionally biased region" description="Polar residues" evidence="4">
    <location>
        <begin position="587"/>
        <end position="599"/>
    </location>
</feature>
<dbReference type="EMBL" id="FUWS01000001">
    <property type="protein sequence ID" value="SJZ42284.1"/>
    <property type="molecule type" value="Genomic_DNA"/>
</dbReference>
<dbReference type="InterPro" id="IPR009081">
    <property type="entry name" value="PP-bd_ACP"/>
</dbReference>
<dbReference type="InterPro" id="IPR023213">
    <property type="entry name" value="CAT-like_dom_sf"/>
</dbReference>
<feature type="compositionally biased region" description="Basic residues" evidence="4">
    <location>
        <begin position="1"/>
        <end position="12"/>
    </location>
</feature>
<dbReference type="Proteomes" id="UP000190637">
    <property type="component" value="Unassembled WGS sequence"/>
</dbReference>
<feature type="region of interest" description="Disordered" evidence="4">
    <location>
        <begin position="1"/>
        <end position="23"/>
    </location>
</feature>
<comment type="cofactor">
    <cofactor evidence="1">
        <name>pantetheine 4'-phosphate</name>
        <dbReference type="ChEBI" id="CHEBI:47942"/>
    </cofactor>
</comment>
<organism evidence="6 7">
    <name type="scientific">Marinactinospora thermotolerans DSM 45154</name>
    <dbReference type="NCBI Taxonomy" id="1122192"/>
    <lineage>
        <taxon>Bacteria</taxon>
        <taxon>Bacillati</taxon>
        <taxon>Actinomycetota</taxon>
        <taxon>Actinomycetes</taxon>
        <taxon>Streptosporangiales</taxon>
        <taxon>Nocardiopsidaceae</taxon>
        <taxon>Marinactinospora</taxon>
    </lineage>
</organism>
<dbReference type="PROSITE" id="PS50075">
    <property type="entry name" value="CARRIER"/>
    <property type="match status" value="1"/>
</dbReference>
<sequence length="599" mass="64368">MDRRESPKRKPPKQPFPGADSGEWKRATARQAALCTLHQLDPSTPGLMLSVAFRLPCETDVDALRTSVLRLLLRYPVLRSVFRRGESGWEVYIPSRNSVPGNGHWSVETFSPTAPESEVTEALRRFCRVVPSLDSGALFRAHLVTGAGGVFLAVAIHHCVVDLWSTGLLASLLGLFYEEETGGEPAPFPLSRPQDGQARERARRGRERSLPYWTALYADPTPPLRLTSPPFPGSTPADSPTLAREAVHLPIDLGPERTSALAAAAKAHHTTRHTLLFAAQALAAARVTGAERLPLTMPQHRRSASTMTVVDFVSSNYVLPLDLRGATPAEIIRAVGGRIREARAHQWVDFDELALHHRADVAHLPEPELSLVVYERTPGAPDSTAGVLLGTGALRSGPLTLTPVFGLPSVGPLPIVTALAEHGGRLVGRLEFDPLRCAPHTAERLREELIEAVDDLIGPPQATIRRARAAATPRTGAAPATATPVEALTQRVAETWAQTLSLPTVGPDDDFYTLGGHSLLAATLARALSVEFGVDVRPGDVTNHPSVREQARFIAGCLSAPGTRNGPAPASEAIRPIPRRPLHTFASDASLSSETGDAR</sequence>